<sequence>MGGTFYFNSCSRIFDINAQSGSDTDLQVVRKIIVLFIFLTYLIYLAIVTLGILKDKYPYNRPQKKINLGKNVELQKNEGQQQQQDDGNNNRQEAQNEQELVHFQKFEDFFYPFFGYHLIAAGFCIAFSPFTFAWVVCLIHFLIFVTIIAIGFKKPNLFREKIIIFQILFAICQILNFMLMVAGLDSLASSLADNAEVYQQCFINQLSLA</sequence>
<keyword evidence="1" id="KW-0812">Transmembrane</keyword>
<dbReference type="AlphaFoldDB" id="A0A0V0R8D9"/>
<dbReference type="OMA" id="HIIPIGM"/>
<keyword evidence="3" id="KW-1185">Reference proteome</keyword>
<feature type="transmembrane region" description="Helical" evidence="1">
    <location>
        <begin position="164"/>
        <end position="184"/>
    </location>
</feature>
<dbReference type="EMBL" id="LDAU01000020">
    <property type="protein sequence ID" value="KRX10751.1"/>
    <property type="molecule type" value="Genomic_DNA"/>
</dbReference>
<gene>
    <name evidence="2" type="ORF">PPERSA_04918</name>
</gene>
<evidence type="ECO:0000313" key="2">
    <source>
        <dbReference type="EMBL" id="KRX10751.1"/>
    </source>
</evidence>
<feature type="transmembrane region" description="Helical" evidence="1">
    <location>
        <begin position="32"/>
        <end position="53"/>
    </location>
</feature>
<feature type="transmembrane region" description="Helical" evidence="1">
    <location>
        <begin position="109"/>
        <end position="127"/>
    </location>
</feature>
<protein>
    <recommendedName>
        <fullName evidence="4">Transmembrane protein</fullName>
    </recommendedName>
</protein>
<organism evidence="2 3">
    <name type="scientific">Pseudocohnilembus persalinus</name>
    <name type="common">Ciliate</name>
    <dbReference type="NCBI Taxonomy" id="266149"/>
    <lineage>
        <taxon>Eukaryota</taxon>
        <taxon>Sar</taxon>
        <taxon>Alveolata</taxon>
        <taxon>Ciliophora</taxon>
        <taxon>Intramacronucleata</taxon>
        <taxon>Oligohymenophorea</taxon>
        <taxon>Scuticociliatia</taxon>
        <taxon>Philasterida</taxon>
        <taxon>Pseudocohnilembidae</taxon>
        <taxon>Pseudocohnilembus</taxon>
    </lineage>
</organism>
<keyword evidence="1" id="KW-1133">Transmembrane helix</keyword>
<name>A0A0V0R8D9_PSEPJ</name>
<proteinExistence type="predicted"/>
<evidence type="ECO:0000313" key="3">
    <source>
        <dbReference type="Proteomes" id="UP000054937"/>
    </source>
</evidence>
<comment type="caution">
    <text evidence="2">The sequence shown here is derived from an EMBL/GenBank/DDBJ whole genome shotgun (WGS) entry which is preliminary data.</text>
</comment>
<dbReference type="Proteomes" id="UP000054937">
    <property type="component" value="Unassembled WGS sequence"/>
</dbReference>
<dbReference type="InParanoid" id="A0A0V0R8D9"/>
<reference evidence="2 3" key="1">
    <citation type="journal article" date="2015" name="Sci. Rep.">
        <title>Genome of the facultative scuticociliatosis pathogen Pseudocohnilembus persalinus provides insight into its virulence through horizontal gene transfer.</title>
        <authorList>
            <person name="Xiong J."/>
            <person name="Wang G."/>
            <person name="Cheng J."/>
            <person name="Tian M."/>
            <person name="Pan X."/>
            <person name="Warren A."/>
            <person name="Jiang C."/>
            <person name="Yuan D."/>
            <person name="Miao W."/>
        </authorList>
    </citation>
    <scope>NUCLEOTIDE SEQUENCE [LARGE SCALE GENOMIC DNA]</scope>
    <source>
        <strain evidence="2">36N120E</strain>
    </source>
</reference>
<evidence type="ECO:0000256" key="1">
    <source>
        <dbReference type="SAM" id="Phobius"/>
    </source>
</evidence>
<accession>A0A0V0R8D9</accession>
<keyword evidence="1" id="KW-0472">Membrane</keyword>
<evidence type="ECO:0008006" key="4">
    <source>
        <dbReference type="Google" id="ProtNLM"/>
    </source>
</evidence>
<feature type="transmembrane region" description="Helical" evidence="1">
    <location>
        <begin position="133"/>
        <end position="152"/>
    </location>
</feature>